<proteinExistence type="predicted"/>
<dbReference type="EMBL" id="CAPB01000006">
    <property type="protein sequence ID" value="CCO92483.1"/>
    <property type="molecule type" value="Genomic_DNA"/>
</dbReference>
<dbReference type="GO" id="GO:0016740">
    <property type="term" value="F:transferase activity"/>
    <property type="evidence" value="ECO:0007669"/>
    <property type="project" value="UniProtKB-KW"/>
</dbReference>
<reference evidence="1 2" key="1">
    <citation type="submission" date="2012-11" db="EMBL/GenBank/DDBJ databases">
        <authorList>
            <person name="Linke B."/>
        </authorList>
    </citation>
    <scope>NUCLEOTIDE SEQUENCE [LARGE SCALE GENOMIC DNA]</scope>
    <source>
        <strain evidence="2">CFBP 1232</strain>
    </source>
</reference>
<dbReference type="Proteomes" id="UP000013111">
    <property type="component" value="Unassembled WGS sequence"/>
</dbReference>
<dbReference type="GeneID" id="97604841"/>
<accession>A0A830ZWS3</accession>
<gene>
    <name evidence="1" type="ORF">BN437_0518</name>
</gene>
<evidence type="ECO:0000313" key="2">
    <source>
        <dbReference type="Proteomes" id="UP000013111"/>
    </source>
</evidence>
<dbReference type="RefSeq" id="WP_004155308.1">
    <property type="nucleotide sequence ID" value="NZ_BAYW01000004.1"/>
</dbReference>
<protein>
    <submittedName>
        <fullName evidence="1">Putative acetyltransferase</fullName>
    </submittedName>
</protein>
<name>A0A830ZWS3_ERWAM</name>
<keyword evidence="1" id="KW-0808">Transferase</keyword>
<reference evidence="1 2" key="2">
    <citation type="submission" date="2013-04" db="EMBL/GenBank/DDBJ databases">
        <title>Comparative genomics of 12 strains of Erwinia amylovora identifies a pan-genome with a large conserved core and provides insights into host specificity.</title>
        <authorList>
            <person name="Mann R.A."/>
            <person name="Smits T.H.M."/>
            <person name="Buehlmann A."/>
            <person name="Blom J."/>
            <person name="Goesmann A."/>
            <person name="Frey J.E."/>
            <person name="Plummer K.M."/>
            <person name="Beer S.V."/>
            <person name="Luck J."/>
            <person name="Duffy B."/>
            <person name="Rodoni B."/>
        </authorList>
    </citation>
    <scope>NUCLEOTIDE SEQUENCE [LARGE SCALE GENOMIC DNA]</scope>
    <source>
        <strain evidence="2">CFBP 1232</strain>
    </source>
</reference>
<dbReference type="AlphaFoldDB" id="A0A830ZWS3"/>
<comment type="caution">
    <text evidence="1">The sequence shown here is derived from an EMBL/GenBank/DDBJ whole genome shotgun (WGS) entry which is preliminary data.</text>
</comment>
<evidence type="ECO:0000313" key="1">
    <source>
        <dbReference type="EMBL" id="CCO92483.1"/>
    </source>
</evidence>
<organism evidence="1 2">
    <name type="scientific">Erwinia amylovora NBRC 12687 = CFBP 1232</name>
    <dbReference type="NCBI Taxonomy" id="1219359"/>
    <lineage>
        <taxon>Bacteria</taxon>
        <taxon>Pseudomonadati</taxon>
        <taxon>Pseudomonadota</taxon>
        <taxon>Gammaproteobacteria</taxon>
        <taxon>Enterobacterales</taxon>
        <taxon>Erwiniaceae</taxon>
        <taxon>Erwinia</taxon>
    </lineage>
</organism>
<sequence>MNITVSDSHASADETFVADSPWWLKAKSTPVDIHPLTRPLSDEHNYISAGLVAKAWQGALDIQYLWVGESRSGQGMARDLMQMA</sequence>